<dbReference type="AlphaFoldDB" id="A0A813HC18"/>
<dbReference type="Proteomes" id="UP000654075">
    <property type="component" value="Unassembled WGS sequence"/>
</dbReference>
<sequence>MLARTINEGSTIVMKAINNNNPKQVKRALACAPRGKRATWTLNITVGTQSISPLIWSIESGATEAARVIIHDLLTIRADRDRYYFGVNELFERHPDIMQVLSEGAPTLLPTLLDGLIWRCRTTVAGQRRVNCYLKHLLVAHGGFADASFWLAKLQDPALIIHPLLVSLTDLVWSRLVHRTFLVSKIWLLFTTMVFLLSQSILKNMSNGRTPTETERYAGMLCRAFVYLCSMCELIYSRTKHICLAIKAPGGIVLMGSVPVPRKYLEDWREVVSVLLTIVLIAMFVQEPILFCLQTGFSDGEIFTQGCSEALALLVNNNNQH</sequence>
<keyword evidence="1" id="KW-1133">Transmembrane helix</keyword>
<comment type="caution">
    <text evidence="2">The sequence shown here is derived from an EMBL/GenBank/DDBJ whole genome shotgun (WGS) entry which is preliminary data.</text>
</comment>
<feature type="transmembrane region" description="Helical" evidence="1">
    <location>
        <begin position="272"/>
        <end position="293"/>
    </location>
</feature>
<evidence type="ECO:0000256" key="1">
    <source>
        <dbReference type="SAM" id="Phobius"/>
    </source>
</evidence>
<name>A0A813HC18_POLGL</name>
<keyword evidence="3" id="KW-1185">Reference proteome</keyword>
<organism evidence="2 3">
    <name type="scientific">Polarella glacialis</name>
    <name type="common">Dinoflagellate</name>
    <dbReference type="NCBI Taxonomy" id="89957"/>
    <lineage>
        <taxon>Eukaryota</taxon>
        <taxon>Sar</taxon>
        <taxon>Alveolata</taxon>
        <taxon>Dinophyceae</taxon>
        <taxon>Suessiales</taxon>
        <taxon>Suessiaceae</taxon>
        <taxon>Polarella</taxon>
    </lineage>
</organism>
<evidence type="ECO:0000313" key="3">
    <source>
        <dbReference type="Proteomes" id="UP000654075"/>
    </source>
</evidence>
<accession>A0A813HC18</accession>
<reference evidence="2" key="1">
    <citation type="submission" date="2021-02" db="EMBL/GenBank/DDBJ databases">
        <authorList>
            <person name="Dougan E. K."/>
            <person name="Rhodes N."/>
            <person name="Thang M."/>
            <person name="Chan C."/>
        </authorList>
    </citation>
    <scope>NUCLEOTIDE SEQUENCE</scope>
</reference>
<keyword evidence="1" id="KW-0472">Membrane</keyword>
<protein>
    <submittedName>
        <fullName evidence="2">Uncharacterized protein</fullName>
    </submittedName>
</protein>
<dbReference type="OMA" id="RTKHICL"/>
<keyword evidence="1" id="KW-0812">Transmembrane</keyword>
<gene>
    <name evidence="2" type="ORF">PGLA1383_LOCUS51058</name>
</gene>
<dbReference type="OrthoDB" id="446150at2759"/>
<evidence type="ECO:0000313" key="2">
    <source>
        <dbReference type="EMBL" id="CAE8635459.1"/>
    </source>
</evidence>
<dbReference type="EMBL" id="CAJNNV010031288">
    <property type="protein sequence ID" value="CAE8635459.1"/>
    <property type="molecule type" value="Genomic_DNA"/>
</dbReference>
<proteinExistence type="predicted"/>
<feature type="transmembrane region" description="Helical" evidence="1">
    <location>
        <begin position="182"/>
        <end position="202"/>
    </location>
</feature>